<dbReference type="PRINTS" id="PR00248">
    <property type="entry name" value="GPCRMGR"/>
</dbReference>
<feature type="non-terminal residue" evidence="15">
    <location>
        <position position="1"/>
    </location>
</feature>
<evidence type="ECO:0000313" key="16">
    <source>
        <dbReference type="Proteomes" id="UP001205998"/>
    </source>
</evidence>
<dbReference type="InterPro" id="IPR001828">
    <property type="entry name" value="ANF_lig-bd_rcpt"/>
</dbReference>
<keyword evidence="8 15" id="KW-0675">Receptor</keyword>
<feature type="domain" description="G-protein coupled receptors family 3 profile" evidence="14">
    <location>
        <begin position="550"/>
        <end position="815"/>
    </location>
</feature>
<dbReference type="FunFam" id="2.10.50.30:FF:000004">
    <property type="entry name" value="Taste receptor type 1 member 3-like protein"/>
    <property type="match status" value="1"/>
</dbReference>
<dbReference type="GO" id="GO:0004930">
    <property type="term" value="F:G protein-coupled receptor activity"/>
    <property type="evidence" value="ECO:0007669"/>
    <property type="project" value="UniProtKB-KW"/>
</dbReference>
<keyword evidence="7 12" id="KW-0472">Membrane</keyword>
<dbReference type="Gene3D" id="3.40.50.2300">
    <property type="match status" value="2"/>
</dbReference>
<evidence type="ECO:0000256" key="9">
    <source>
        <dbReference type="ARBA" id="ARBA00023180"/>
    </source>
</evidence>
<dbReference type="GO" id="GO:0050909">
    <property type="term" value="P:sensory perception of taste"/>
    <property type="evidence" value="ECO:0007669"/>
    <property type="project" value="UniProtKB-ARBA"/>
</dbReference>
<evidence type="ECO:0000256" key="4">
    <source>
        <dbReference type="ARBA" id="ARBA00022729"/>
    </source>
</evidence>
<feature type="chain" id="PRO_5041910387" evidence="13">
    <location>
        <begin position="26"/>
        <end position="825"/>
    </location>
</feature>
<dbReference type="Gene3D" id="2.10.50.30">
    <property type="entry name" value="GPCR, family 3, nine cysteines domain"/>
    <property type="match status" value="1"/>
</dbReference>
<feature type="transmembrane region" description="Helical" evidence="12">
    <location>
        <begin position="621"/>
        <end position="644"/>
    </location>
</feature>
<evidence type="ECO:0000256" key="5">
    <source>
        <dbReference type="ARBA" id="ARBA00022989"/>
    </source>
</evidence>
<feature type="transmembrane region" description="Helical" evidence="12">
    <location>
        <begin position="773"/>
        <end position="792"/>
    </location>
</feature>
<feature type="transmembrane region" description="Helical" evidence="12">
    <location>
        <begin position="552"/>
        <end position="574"/>
    </location>
</feature>
<evidence type="ECO:0000256" key="2">
    <source>
        <dbReference type="ARBA" id="ARBA00022475"/>
    </source>
</evidence>
<evidence type="ECO:0000259" key="14">
    <source>
        <dbReference type="PROSITE" id="PS50259"/>
    </source>
</evidence>
<keyword evidence="3 12" id="KW-0812">Transmembrane</keyword>
<dbReference type="SUPFAM" id="SSF53822">
    <property type="entry name" value="Periplasmic binding protein-like I"/>
    <property type="match status" value="1"/>
</dbReference>
<dbReference type="Pfam" id="PF00003">
    <property type="entry name" value="7tm_3"/>
    <property type="match status" value="1"/>
</dbReference>
<keyword evidence="9" id="KW-0325">Glycoprotein</keyword>
<evidence type="ECO:0000313" key="15">
    <source>
        <dbReference type="EMBL" id="KAI5621965.1"/>
    </source>
</evidence>
<evidence type="ECO:0000256" key="11">
    <source>
        <dbReference type="ARBA" id="ARBA00038492"/>
    </source>
</evidence>
<sequence>GAMLCSVFFGLNLALHFFNIHVCEATEFNLRGDYILGGIFPVHTASETIIPAAPMALQCYKQPFTMSGYQMFEVMRFAVEQINNSSTILPNVSLGYEIFDFCLHNQNFPSILDFISDNGRINVSGKENKHNIIGLVGPYGSTEALAIAPLFMMDFIPMISYASSSYDLSNKWVYPSFLRTVPTNQDLIMVIIKLIQQFGWNWVAFISSDDSYSQNGLDLFRSSIKDTSICLAFFYEITLTSNYTDILKKIESLNINVIIVFTLEDTARAIVKTAIEINVRDKVWIAGDAWSMDAELSTWPGIEKIGTIFGVTATTLNLPGFDEFIYQTRLSDKKNNCVTCENVGKCNQDCENCLSERAEDIIKESPTYSFSIQAAVYSFAYALHQVLNCSMSGCDPARDIPPYVVLQNVRQTRFRLQNQDIKYNQNGDPPASLAVVLWRPQENPLFVVVAAYKTYPTVRFTFHNYLVPWSDNSTVPYSNCSIECESGYKRVQTSIHKCCFQCEKCMDQTYINTTADAYTCSPCEEGYWSDEQSIICKKRTIVYLQLSDPLSMIFLICAVTLITISIGLIILFAINYNTPVVKSAGGIMCLLMLFCLVLANIGVFFYFGVPDSVNCALRNVFFIFFYTICLSCMGVRSFQIVCVFKMAAQFPDVYHWWMKNNGQWLCINVYSFIQLVACGIWLLTGRPKPYNDSTSFKDQTILTCDMGDLVASTLAWSCLWFLSVVCFCLSYMGKDLPKSYNEAKSITFSLLVFYLGWIAYFTAYIVFRGAYIQLLNAVAQLSSSYGIIFSFYMPRAYIIIFQPQKNTQAYFQSSIQTYTQTISRM</sequence>
<name>A0AAD5ATN9_SILAS</name>
<dbReference type="InterPro" id="IPR028082">
    <property type="entry name" value="Peripla_BP_I"/>
</dbReference>
<dbReference type="PROSITE" id="PS00981">
    <property type="entry name" value="G_PROTEIN_RECEP_F3_3"/>
    <property type="match status" value="1"/>
</dbReference>
<dbReference type="InterPro" id="IPR000068">
    <property type="entry name" value="GPCR_3_Ca_sens_rcpt-rel"/>
</dbReference>
<protein>
    <submittedName>
        <fullName evidence="15">Taste receptor, type 1, member 2, tandem duplicate 2</fullName>
    </submittedName>
</protein>
<dbReference type="EMBL" id="MU551627">
    <property type="protein sequence ID" value="KAI5621965.1"/>
    <property type="molecule type" value="Genomic_DNA"/>
</dbReference>
<comment type="caution">
    <text evidence="15">The sequence shown here is derived from an EMBL/GenBank/DDBJ whole genome shotgun (WGS) entry which is preliminary data.</text>
</comment>
<dbReference type="Pfam" id="PF01094">
    <property type="entry name" value="ANF_receptor"/>
    <property type="match status" value="1"/>
</dbReference>
<dbReference type="InterPro" id="IPR000337">
    <property type="entry name" value="GPCR_3"/>
</dbReference>
<feature type="transmembrane region" description="Helical" evidence="12">
    <location>
        <begin position="586"/>
        <end position="609"/>
    </location>
</feature>
<evidence type="ECO:0000256" key="3">
    <source>
        <dbReference type="ARBA" id="ARBA00022692"/>
    </source>
</evidence>
<dbReference type="InterPro" id="IPR017979">
    <property type="entry name" value="GPCR_3_CS"/>
</dbReference>
<dbReference type="PROSITE" id="PS50259">
    <property type="entry name" value="G_PROTEIN_RECEP_F3_4"/>
    <property type="match status" value="1"/>
</dbReference>
<organism evidence="15 16">
    <name type="scientific">Silurus asotus</name>
    <name type="common">Amur catfish</name>
    <name type="synonym">Parasilurus asotus</name>
    <dbReference type="NCBI Taxonomy" id="30991"/>
    <lineage>
        <taxon>Eukaryota</taxon>
        <taxon>Metazoa</taxon>
        <taxon>Chordata</taxon>
        <taxon>Craniata</taxon>
        <taxon>Vertebrata</taxon>
        <taxon>Euteleostomi</taxon>
        <taxon>Actinopterygii</taxon>
        <taxon>Neopterygii</taxon>
        <taxon>Teleostei</taxon>
        <taxon>Ostariophysi</taxon>
        <taxon>Siluriformes</taxon>
        <taxon>Siluridae</taxon>
        <taxon>Silurus</taxon>
    </lineage>
</organism>
<feature type="transmembrane region" description="Helical" evidence="12">
    <location>
        <begin position="714"/>
        <end position="733"/>
    </location>
</feature>
<keyword evidence="10" id="KW-0807">Transducer</keyword>
<accession>A0AAD5ATN9</accession>
<evidence type="ECO:0000256" key="1">
    <source>
        <dbReference type="ARBA" id="ARBA00004651"/>
    </source>
</evidence>
<keyword evidence="4 13" id="KW-0732">Signal</keyword>
<evidence type="ECO:0000256" key="7">
    <source>
        <dbReference type="ARBA" id="ARBA00023136"/>
    </source>
</evidence>
<dbReference type="InterPro" id="IPR011500">
    <property type="entry name" value="GPCR_3_9-Cys_dom"/>
</dbReference>
<reference evidence="15" key="1">
    <citation type="submission" date="2018-07" db="EMBL/GenBank/DDBJ databases">
        <title>Comparative genomics of catfishes provides insights into carnivory and benthic adaptation.</title>
        <authorList>
            <person name="Zhang Y."/>
            <person name="Wang D."/>
            <person name="Peng Z."/>
            <person name="Zheng S."/>
            <person name="Shao F."/>
            <person name="Tao W."/>
        </authorList>
    </citation>
    <scope>NUCLEOTIDE SEQUENCE</scope>
    <source>
        <strain evidence="15">Chongqing</strain>
    </source>
</reference>
<keyword evidence="6" id="KW-0297">G-protein coupled receptor</keyword>
<evidence type="ECO:0000256" key="6">
    <source>
        <dbReference type="ARBA" id="ARBA00023040"/>
    </source>
</evidence>
<dbReference type="InterPro" id="IPR038550">
    <property type="entry name" value="GPCR_3_9-Cys_sf"/>
</dbReference>
<dbReference type="AlphaFoldDB" id="A0AAD5ATN9"/>
<evidence type="ECO:0000256" key="13">
    <source>
        <dbReference type="SAM" id="SignalP"/>
    </source>
</evidence>
<dbReference type="PANTHER" id="PTHR24061:SF441">
    <property type="entry name" value="TASTE RECEPTOR TYPE 1 MEMBER 2B-RELATED"/>
    <property type="match status" value="1"/>
</dbReference>
<dbReference type="InterPro" id="IPR017978">
    <property type="entry name" value="GPCR_3_C"/>
</dbReference>
<feature type="signal peptide" evidence="13">
    <location>
        <begin position="1"/>
        <end position="25"/>
    </location>
</feature>
<keyword evidence="5 12" id="KW-1133">Transmembrane helix</keyword>
<comment type="similarity">
    <text evidence="11">Belongs to the G-protein coupled receptor 3 family. TAS1R subfamily.</text>
</comment>
<feature type="transmembrane region" description="Helical" evidence="12">
    <location>
        <begin position="665"/>
        <end position="683"/>
    </location>
</feature>
<comment type="subcellular location">
    <subcellularLocation>
        <location evidence="1">Cell membrane</location>
        <topology evidence="1">Multi-pass membrane protein</topology>
    </subcellularLocation>
</comment>
<feature type="non-terminal residue" evidence="15">
    <location>
        <position position="825"/>
    </location>
</feature>
<dbReference type="FunFam" id="3.40.50.2300:FF:000016">
    <property type="entry name" value="Taste 1 receptor member 2"/>
    <property type="match status" value="1"/>
</dbReference>
<gene>
    <name evidence="15" type="ORF">C0J50_18349</name>
</gene>
<dbReference type="PROSITE" id="PS00980">
    <property type="entry name" value="G_PROTEIN_RECEP_F3_2"/>
    <property type="match status" value="1"/>
</dbReference>
<proteinExistence type="inferred from homology"/>
<feature type="transmembrane region" description="Helical" evidence="12">
    <location>
        <begin position="745"/>
        <end position="767"/>
    </location>
</feature>
<dbReference type="GO" id="GO:0005886">
    <property type="term" value="C:plasma membrane"/>
    <property type="evidence" value="ECO:0007669"/>
    <property type="project" value="UniProtKB-SubCell"/>
</dbReference>
<dbReference type="Pfam" id="PF07562">
    <property type="entry name" value="NCD3G"/>
    <property type="match status" value="1"/>
</dbReference>
<keyword evidence="16" id="KW-1185">Reference proteome</keyword>
<keyword evidence="2" id="KW-1003">Cell membrane</keyword>
<dbReference type="Proteomes" id="UP001205998">
    <property type="component" value="Unassembled WGS sequence"/>
</dbReference>
<evidence type="ECO:0000256" key="8">
    <source>
        <dbReference type="ARBA" id="ARBA00023170"/>
    </source>
</evidence>
<evidence type="ECO:0000256" key="10">
    <source>
        <dbReference type="ARBA" id="ARBA00023224"/>
    </source>
</evidence>
<dbReference type="PANTHER" id="PTHR24061">
    <property type="entry name" value="CALCIUM-SENSING RECEPTOR-RELATED"/>
    <property type="match status" value="1"/>
</dbReference>
<evidence type="ECO:0000256" key="12">
    <source>
        <dbReference type="SAM" id="Phobius"/>
    </source>
</evidence>